<accession>A0A0C3S2F4</accession>
<organism evidence="1 2">
    <name type="scientific">Phlebiopsis gigantea (strain 11061_1 CR5-6)</name>
    <name type="common">White-rot fungus</name>
    <name type="synonym">Peniophora gigantea</name>
    <dbReference type="NCBI Taxonomy" id="745531"/>
    <lineage>
        <taxon>Eukaryota</taxon>
        <taxon>Fungi</taxon>
        <taxon>Dikarya</taxon>
        <taxon>Basidiomycota</taxon>
        <taxon>Agaricomycotina</taxon>
        <taxon>Agaricomycetes</taxon>
        <taxon>Polyporales</taxon>
        <taxon>Phanerochaetaceae</taxon>
        <taxon>Phlebiopsis</taxon>
    </lineage>
</organism>
<dbReference type="HOGENOM" id="CLU_990826_0_0_1"/>
<keyword evidence="2" id="KW-1185">Reference proteome</keyword>
<dbReference type="Proteomes" id="UP000053257">
    <property type="component" value="Unassembled WGS sequence"/>
</dbReference>
<reference evidence="1 2" key="1">
    <citation type="journal article" date="2014" name="PLoS Genet.">
        <title>Analysis of the Phlebiopsis gigantea genome, transcriptome and secretome provides insight into its pioneer colonization strategies of wood.</title>
        <authorList>
            <person name="Hori C."/>
            <person name="Ishida T."/>
            <person name="Igarashi K."/>
            <person name="Samejima M."/>
            <person name="Suzuki H."/>
            <person name="Master E."/>
            <person name="Ferreira P."/>
            <person name="Ruiz-Duenas F.J."/>
            <person name="Held B."/>
            <person name="Canessa P."/>
            <person name="Larrondo L.F."/>
            <person name="Schmoll M."/>
            <person name="Druzhinina I.S."/>
            <person name="Kubicek C.P."/>
            <person name="Gaskell J.A."/>
            <person name="Kersten P."/>
            <person name="St John F."/>
            <person name="Glasner J."/>
            <person name="Sabat G."/>
            <person name="Splinter BonDurant S."/>
            <person name="Syed K."/>
            <person name="Yadav J."/>
            <person name="Mgbeahuruike A.C."/>
            <person name="Kovalchuk A."/>
            <person name="Asiegbu F.O."/>
            <person name="Lackner G."/>
            <person name="Hoffmeister D."/>
            <person name="Rencoret J."/>
            <person name="Gutierrez A."/>
            <person name="Sun H."/>
            <person name="Lindquist E."/>
            <person name="Barry K."/>
            <person name="Riley R."/>
            <person name="Grigoriev I.V."/>
            <person name="Henrissat B."/>
            <person name="Kues U."/>
            <person name="Berka R.M."/>
            <person name="Martinez A.T."/>
            <person name="Covert S.F."/>
            <person name="Blanchette R.A."/>
            <person name="Cullen D."/>
        </authorList>
    </citation>
    <scope>NUCLEOTIDE SEQUENCE [LARGE SCALE GENOMIC DNA]</scope>
    <source>
        <strain evidence="1 2">11061_1 CR5-6</strain>
    </source>
</reference>
<sequence>MFDIVIDGYGAQDSWSDDLLIAVHSMDKLIELRMCGDFVLCQPTLPVAALLASATGLSELAYLQSYMTQKRLMPRLWRGLAKAKSAPGVAPLRMLDVPIDLADDDCDELIADELNTLLGSVGSGLHTLALDFRIIEVDFFFDIDRVLNAIDFSPCASLHSLEIRILLDKWVEVPSLYVVGAVLARIPAASLEHLSIAVWNNDALEDLDFSLCRVPLAHIDEALCGFPKLKEITFRSVSNDHGAPENDTDAALFEWIIGYLPKVEKRTGVAVGYAGDELSPL</sequence>
<dbReference type="AlphaFoldDB" id="A0A0C3S2F4"/>
<dbReference type="EMBL" id="KN840735">
    <property type="protein sequence ID" value="KIP01800.1"/>
    <property type="molecule type" value="Genomic_DNA"/>
</dbReference>
<proteinExistence type="predicted"/>
<gene>
    <name evidence="1" type="ORF">PHLGIDRAFT_16969</name>
</gene>
<evidence type="ECO:0000313" key="1">
    <source>
        <dbReference type="EMBL" id="KIP01800.1"/>
    </source>
</evidence>
<evidence type="ECO:0000313" key="2">
    <source>
        <dbReference type="Proteomes" id="UP000053257"/>
    </source>
</evidence>
<name>A0A0C3S2F4_PHLG1</name>
<protein>
    <submittedName>
        <fullName evidence="1">Uncharacterized protein</fullName>
    </submittedName>
</protein>